<sequence length="1018" mass="112500">MERIKSNGGGHLNSAYDAAPDEPPVYEETNFPGEEHRTIRPSVISAFGHDTLDRVPNIDFYRNAGSVSGHRAVRPSLQELHDVFQKVKTLEDDGEKSDGTPFDDLESADTSDDKGLVKFGWIRGVLVRCMLNIWGVMLFIRLSWVFGQAGWGLGIVVIALSCVVTTITGLSMSAICTNGVVRGGGAYYLISRSLGPEFGGSIGLIFAFANAVAVAMYVVGFAETVVDLLKEHASLMVDEINDIRIVGCITVVLLLGISVAGMEWEAKAQIVLLVILLVAIVNVFVGTVIPATVDKKSKGFFGYTSTVFQENFTPAFRDGETFFSVFAIFFPAATGILAGANISGDLRDPQAAIPKGTLLAIFITGVTYLAVALCVAATVVRDATGNATDLVIPGVACNNSAVAACELGYNFSSCAVDTCKFGLMNNFQGLVLSSLQGHFQPLSQIPLTSVFPQALCKDNIYKALHFFAKGHGKNNEPIRGYVLTFIISVAFILIGNLNTIAPIISNFFLASYALINFSCFHASYAKSPGWRPAYKYYNMWLSLLGALLCCVVMFVINWWAALLTYGIEILLYIYVTVKKPDVNWGSSTQAVTFVSAVSNALSLAGVEDHVKNFRPQILVLTGSARTRPALLDLAHSFTKNYGLCLTCEVFVGPRSEIYQEMNAGMEKNQQWLNKTKRKAFYAGVACDNFREGTESLLLASGLGRMRPNTLMIGFKNNWRTAGRDAVQSYVGVLHDALDFEYGTVILRINQGLDVSHLENKKDKTFIQRLIRHESCKSWGTFEVIRKQFCVQHVVKRLSVCGPTPAQVAKMNEKLMEASGQFKKKQPKGTIDVWWLFDDGGLTLLLPYILTTRKKWKDSKLRIFIAGQPGRSDLDKEEMKSLLKKFRIKCSDINVIDDIHIKPRSDSLKNLDDMIKPFCLHEGSKDMIQADVMQKEHPWKITDAELSSFEEKTHLQVRLNELLQENSKSANLIVVSMPIARKESVSDFLYMAWLDILTKNLPPTLLIRGNHKSVLTFYS</sequence>
<dbReference type="InterPro" id="IPR013612">
    <property type="entry name" value="AA_permease_N"/>
</dbReference>
<evidence type="ECO:0000259" key="21">
    <source>
        <dbReference type="Pfam" id="PF03522"/>
    </source>
</evidence>
<evidence type="ECO:0000256" key="15">
    <source>
        <dbReference type="ARBA" id="ARBA00023201"/>
    </source>
</evidence>
<evidence type="ECO:0000256" key="19">
    <source>
        <dbReference type="SAM" id="Phobius"/>
    </source>
</evidence>
<feature type="domain" description="SLC12A transporter C-terminal" evidence="21">
    <location>
        <begin position="627"/>
        <end position="768"/>
    </location>
</feature>
<evidence type="ECO:0000256" key="3">
    <source>
        <dbReference type="ARBA" id="ARBA00022448"/>
    </source>
</evidence>
<evidence type="ECO:0000256" key="14">
    <source>
        <dbReference type="ARBA" id="ARBA00023180"/>
    </source>
</evidence>
<evidence type="ECO:0000313" key="23">
    <source>
        <dbReference type="Ensembl" id="ENSNFUP00015029541.1"/>
    </source>
</evidence>
<evidence type="ECO:0000256" key="4">
    <source>
        <dbReference type="ARBA" id="ARBA00022475"/>
    </source>
</evidence>
<evidence type="ECO:0000256" key="9">
    <source>
        <dbReference type="ARBA" id="ARBA00022958"/>
    </source>
</evidence>
<keyword evidence="8" id="KW-0769">Symport</keyword>
<feature type="transmembrane region" description="Helical" evidence="19">
    <location>
        <begin position="201"/>
        <end position="222"/>
    </location>
</feature>
<keyword evidence="13 19" id="KW-0472">Membrane</keyword>
<feature type="transmembrane region" description="Helical" evidence="19">
    <location>
        <begin position="243"/>
        <end position="262"/>
    </location>
</feature>
<feature type="transmembrane region" description="Helical" evidence="19">
    <location>
        <begin position="121"/>
        <end position="140"/>
    </location>
</feature>
<feature type="domain" description="Amino acid permease N-terminal" evidence="22">
    <location>
        <begin position="40"/>
        <end position="98"/>
    </location>
</feature>
<dbReference type="Pfam" id="PF03522">
    <property type="entry name" value="SLC12"/>
    <property type="match status" value="2"/>
</dbReference>
<dbReference type="FunFam" id="1.20.1740.10:FF:000022">
    <property type="entry name" value="Bumetanide-sensitive na-k-cl cotransport protein"/>
    <property type="match status" value="1"/>
</dbReference>
<gene>
    <name evidence="23" type="primary">SLC12A1</name>
    <name evidence="23" type="synonym">slc12a1</name>
</gene>
<feature type="region of interest" description="Disordered" evidence="18">
    <location>
        <begin position="91"/>
        <end position="111"/>
    </location>
</feature>
<dbReference type="Pfam" id="PF08403">
    <property type="entry name" value="AA_permease_N"/>
    <property type="match status" value="1"/>
</dbReference>
<feature type="transmembrane region" description="Helical" evidence="19">
    <location>
        <begin position="478"/>
        <end position="497"/>
    </location>
</feature>
<dbReference type="PANTHER" id="PTHR11827:SF93">
    <property type="entry name" value="SOLUTE CARRIER FAMILY 12 MEMBER 1"/>
    <property type="match status" value="1"/>
</dbReference>
<evidence type="ECO:0000256" key="7">
    <source>
        <dbReference type="ARBA" id="ARBA00022692"/>
    </source>
</evidence>
<reference evidence="23" key="3">
    <citation type="submission" date="2025-09" db="UniProtKB">
        <authorList>
            <consortium name="Ensembl"/>
        </authorList>
    </citation>
    <scope>IDENTIFICATION</scope>
</reference>
<comment type="subcellular location">
    <subcellularLocation>
        <location evidence="1">Cell membrane</location>
        <topology evidence="1">Multi-pass membrane protein</topology>
    </subcellularLocation>
</comment>
<name>A0A8C6M6D6_NOTFU</name>
<dbReference type="GO" id="GO:0055064">
    <property type="term" value="P:chloride ion homeostasis"/>
    <property type="evidence" value="ECO:0007669"/>
    <property type="project" value="TreeGrafter"/>
</dbReference>
<dbReference type="InterPro" id="IPR004842">
    <property type="entry name" value="SLC12A_fam"/>
</dbReference>
<feature type="transmembrane region" description="Helical" evidence="19">
    <location>
        <begin position="152"/>
        <end position="181"/>
    </location>
</feature>
<dbReference type="PANTHER" id="PTHR11827">
    <property type="entry name" value="SOLUTE CARRIER FAMILY 12, CATION COTRANSPORTERS"/>
    <property type="match status" value="1"/>
</dbReference>
<reference evidence="23" key="2">
    <citation type="submission" date="2025-08" db="UniProtKB">
        <authorList>
            <consortium name="Ensembl"/>
        </authorList>
    </citation>
    <scope>IDENTIFICATION</scope>
</reference>
<evidence type="ECO:0000256" key="1">
    <source>
        <dbReference type="ARBA" id="ARBA00004651"/>
    </source>
</evidence>
<dbReference type="AlphaFoldDB" id="A0A8C6M6D6"/>
<dbReference type="GO" id="GO:1990573">
    <property type="term" value="P:potassium ion import across plasma membrane"/>
    <property type="evidence" value="ECO:0007669"/>
    <property type="project" value="TreeGrafter"/>
</dbReference>
<keyword evidence="3" id="KW-0813">Transport</keyword>
<keyword evidence="16" id="KW-0868">Chloride</keyword>
<evidence type="ECO:0000256" key="11">
    <source>
        <dbReference type="ARBA" id="ARBA00023053"/>
    </source>
</evidence>
<feature type="transmembrane region" description="Helical" evidence="19">
    <location>
        <begin position="536"/>
        <end position="560"/>
    </location>
</feature>
<keyword evidence="9" id="KW-0630">Potassium</keyword>
<keyword evidence="4" id="KW-1003">Cell membrane</keyword>
<keyword evidence="14" id="KW-0325">Glycoprotein</keyword>
<evidence type="ECO:0000256" key="17">
    <source>
        <dbReference type="ARBA" id="ARBA00048452"/>
    </source>
</evidence>
<proteinExistence type="inferred from homology"/>
<evidence type="ECO:0000256" key="8">
    <source>
        <dbReference type="ARBA" id="ARBA00022847"/>
    </source>
</evidence>
<keyword evidence="5" id="KW-0633">Potassium transport</keyword>
<keyword evidence="6" id="KW-0597">Phosphoprotein</keyword>
<keyword evidence="24" id="KW-1185">Reference proteome</keyword>
<evidence type="ECO:0000256" key="12">
    <source>
        <dbReference type="ARBA" id="ARBA00023065"/>
    </source>
</evidence>
<dbReference type="PRINTS" id="PR01207">
    <property type="entry name" value="NAKCLTRNSPRT"/>
</dbReference>
<feature type="transmembrane region" description="Helical" evidence="19">
    <location>
        <begin position="268"/>
        <end position="289"/>
    </location>
</feature>
<comment type="catalytic activity">
    <reaction evidence="17">
        <text>K(+)(out) + 2 chloride(out) + Na(+)(out) = K(+)(in) + 2 chloride(in) + Na(+)(in)</text>
        <dbReference type="Rhea" id="RHEA:72395"/>
        <dbReference type="ChEBI" id="CHEBI:17996"/>
        <dbReference type="ChEBI" id="CHEBI:29101"/>
        <dbReference type="ChEBI" id="CHEBI:29103"/>
    </reaction>
    <physiologicalReaction direction="left-to-right" evidence="17">
        <dbReference type="Rhea" id="RHEA:72396"/>
    </physiologicalReaction>
</comment>
<feature type="transmembrane region" description="Helical" evidence="19">
    <location>
        <begin position="322"/>
        <end position="344"/>
    </location>
</feature>
<dbReference type="NCBIfam" id="TIGR00930">
    <property type="entry name" value="2a30"/>
    <property type="match status" value="1"/>
</dbReference>
<dbReference type="InterPro" id="IPR018491">
    <property type="entry name" value="SLC12_C"/>
</dbReference>
<feature type="region of interest" description="Disordered" evidence="18">
    <location>
        <begin position="1"/>
        <end position="37"/>
    </location>
</feature>
<evidence type="ECO:0000259" key="22">
    <source>
        <dbReference type="Pfam" id="PF08403"/>
    </source>
</evidence>
<keyword evidence="10 19" id="KW-1133">Transmembrane helix</keyword>
<feature type="domain" description="Amino acid permease/ SLC12A" evidence="20">
    <location>
        <begin position="124"/>
        <end position="618"/>
    </location>
</feature>
<evidence type="ECO:0000256" key="5">
    <source>
        <dbReference type="ARBA" id="ARBA00022538"/>
    </source>
</evidence>
<comment type="similarity">
    <text evidence="2">Belongs to the SLC12A transporter family.</text>
</comment>
<dbReference type="GO" id="GO:0008511">
    <property type="term" value="F:sodium:potassium:chloride symporter activity"/>
    <property type="evidence" value="ECO:0007669"/>
    <property type="project" value="TreeGrafter"/>
</dbReference>
<dbReference type="GO" id="GO:0016324">
    <property type="term" value="C:apical plasma membrane"/>
    <property type="evidence" value="ECO:0007669"/>
    <property type="project" value="TreeGrafter"/>
</dbReference>
<reference evidence="23" key="1">
    <citation type="submission" date="2014-08" db="EMBL/GenBank/DDBJ databases">
        <authorList>
            <person name="Senf B."/>
            <person name="Petzold A."/>
            <person name="Downie B.R."/>
            <person name="Koch P."/>
            <person name="Platzer M."/>
        </authorList>
    </citation>
    <scope>NUCLEOTIDE SEQUENCE [LARGE SCALE GENOMIC DNA]</scope>
    <source>
        <strain evidence="23">GRZ</strain>
    </source>
</reference>
<protein>
    <submittedName>
        <fullName evidence="23">Solute carrier family 12 member 1</fullName>
    </submittedName>
</protein>
<evidence type="ECO:0000256" key="6">
    <source>
        <dbReference type="ARBA" id="ARBA00022553"/>
    </source>
</evidence>
<dbReference type="GO" id="GO:0006884">
    <property type="term" value="P:cell volume homeostasis"/>
    <property type="evidence" value="ECO:0007669"/>
    <property type="project" value="TreeGrafter"/>
</dbReference>
<evidence type="ECO:0000256" key="13">
    <source>
        <dbReference type="ARBA" id="ARBA00023136"/>
    </source>
</evidence>
<dbReference type="InterPro" id="IPR002443">
    <property type="entry name" value="SLC12A1/SLC12A2"/>
</dbReference>
<evidence type="ECO:0000259" key="20">
    <source>
        <dbReference type="Pfam" id="PF00324"/>
    </source>
</evidence>
<feature type="transmembrane region" description="Helical" evidence="19">
    <location>
        <begin position="356"/>
        <end position="380"/>
    </location>
</feature>
<dbReference type="Ensembl" id="ENSNFUT00015030860.1">
    <property type="protein sequence ID" value="ENSNFUP00015029541.1"/>
    <property type="gene ID" value="ENSNFUG00015012441.1"/>
</dbReference>
<dbReference type="InterPro" id="IPR004841">
    <property type="entry name" value="AA-permease/SLC12A_dom"/>
</dbReference>
<keyword evidence="12" id="KW-0406">Ion transport</keyword>
<evidence type="ECO:0000256" key="10">
    <source>
        <dbReference type="ARBA" id="ARBA00022989"/>
    </source>
</evidence>
<evidence type="ECO:0000256" key="16">
    <source>
        <dbReference type="ARBA" id="ARBA00023214"/>
    </source>
</evidence>
<keyword evidence="11" id="KW-0915">Sodium</keyword>
<feature type="domain" description="SLC12A transporter C-terminal" evidence="21">
    <location>
        <begin position="808"/>
        <end position="1018"/>
    </location>
</feature>
<keyword evidence="15" id="KW-0739">Sodium transport</keyword>
<dbReference type="GeneTree" id="ENSGT00940000158030"/>
<dbReference type="GO" id="GO:0055078">
    <property type="term" value="P:sodium ion homeostasis"/>
    <property type="evidence" value="ECO:0007669"/>
    <property type="project" value="TreeGrafter"/>
</dbReference>
<dbReference type="GO" id="GO:0055075">
    <property type="term" value="P:potassium ion homeostasis"/>
    <property type="evidence" value="ECO:0007669"/>
    <property type="project" value="TreeGrafter"/>
</dbReference>
<keyword evidence="7 19" id="KW-0812">Transmembrane</keyword>
<dbReference type="Gene3D" id="1.20.1740.10">
    <property type="entry name" value="Amino acid/polyamine transporter I"/>
    <property type="match status" value="1"/>
</dbReference>
<organism evidence="23 24">
    <name type="scientific">Nothobranchius furzeri</name>
    <name type="common">Turquoise killifish</name>
    <dbReference type="NCBI Taxonomy" id="105023"/>
    <lineage>
        <taxon>Eukaryota</taxon>
        <taxon>Metazoa</taxon>
        <taxon>Chordata</taxon>
        <taxon>Craniata</taxon>
        <taxon>Vertebrata</taxon>
        <taxon>Euteleostomi</taxon>
        <taxon>Actinopterygii</taxon>
        <taxon>Neopterygii</taxon>
        <taxon>Teleostei</taxon>
        <taxon>Neoteleostei</taxon>
        <taxon>Acanthomorphata</taxon>
        <taxon>Ovalentaria</taxon>
        <taxon>Atherinomorphae</taxon>
        <taxon>Cyprinodontiformes</taxon>
        <taxon>Nothobranchiidae</taxon>
        <taxon>Nothobranchius</taxon>
    </lineage>
</organism>
<accession>A0A8C6M6D6</accession>
<evidence type="ECO:0000313" key="24">
    <source>
        <dbReference type="Proteomes" id="UP000694548"/>
    </source>
</evidence>
<feature type="compositionally biased region" description="Acidic residues" evidence="18">
    <location>
        <begin position="101"/>
        <end position="110"/>
    </location>
</feature>
<dbReference type="Pfam" id="PF00324">
    <property type="entry name" value="AA_permease"/>
    <property type="match status" value="1"/>
</dbReference>
<evidence type="ECO:0000256" key="18">
    <source>
        <dbReference type="SAM" id="MobiDB-lite"/>
    </source>
</evidence>
<dbReference type="Proteomes" id="UP000694548">
    <property type="component" value="Chromosome sgr07"/>
</dbReference>
<evidence type="ECO:0000256" key="2">
    <source>
        <dbReference type="ARBA" id="ARBA00010593"/>
    </source>
</evidence>